<proteinExistence type="inferred from homology"/>
<dbReference type="InterPro" id="IPR043519">
    <property type="entry name" value="NT_sf"/>
</dbReference>
<dbReference type="CDD" id="cd05399">
    <property type="entry name" value="NT_Rel-Spo_like"/>
    <property type="match status" value="1"/>
</dbReference>
<feature type="domain" description="HD" evidence="4">
    <location>
        <begin position="24"/>
        <end position="124"/>
    </location>
</feature>
<dbReference type="Pfam" id="PF02824">
    <property type="entry name" value="TGS"/>
    <property type="match status" value="1"/>
</dbReference>
<dbReference type="InterPro" id="IPR004811">
    <property type="entry name" value="RelA/Spo_fam"/>
</dbReference>
<dbReference type="InterPro" id="IPR012675">
    <property type="entry name" value="Beta-grasp_dom_sf"/>
</dbReference>
<name>A0A0G1RMA6_9BACT</name>
<feature type="domain" description="TGS" evidence="5">
    <location>
        <begin position="377"/>
        <end position="441"/>
    </location>
</feature>
<dbReference type="PROSITE" id="PS51880">
    <property type="entry name" value="TGS"/>
    <property type="match status" value="1"/>
</dbReference>
<dbReference type="InterPro" id="IPR004095">
    <property type="entry name" value="TGS"/>
</dbReference>
<dbReference type="Gene3D" id="3.10.20.30">
    <property type="match status" value="1"/>
</dbReference>
<evidence type="ECO:0000313" key="6">
    <source>
        <dbReference type="EMBL" id="KKU58276.1"/>
    </source>
</evidence>
<dbReference type="InterPro" id="IPR033655">
    <property type="entry name" value="TGS_RelA/SpoT"/>
</dbReference>
<evidence type="ECO:0000259" key="4">
    <source>
        <dbReference type="PROSITE" id="PS51831"/>
    </source>
</evidence>
<dbReference type="PANTHER" id="PTHR21262:SF31">
    <property type="entry name" value="GTP PYROPHOSPHOKINASE"/>
    <property type="match status" value="1"/>
</dbReference>
<dbReference type="GO" id="GO:0015969">
    <property type="term" value="P:guanosine tetraphosphate metabolic process"/>
    <property type="evidence" value="ECO:0007669"/>
    <property type="project" value="InterPro"/>
</dbReference>
<dbReference type="CDD" id="cd00077">
    <property type="entry name" value="HDc"/>
    <property type="match status" value="1"/>
</dbReference>
<dbReference type="SUPFAM" id="SSF81301">
    <property type="entry name" value="Nucleotidyltransferase"/>
    <property type="match status" value="1"/>
</dbReference>
<dbReference type="Proteomes" id="UP000034307">
    <property type="component" value="Unassembled WGS sequence"/>
</dbReference>
<dbReference type="EMBL" id="LCNO01000004">
    <property type="protein sequence ID" value="KKU58276.1"/>
    <property type="molecule type" value="Genomic_DNA"/>
</dbReference>
<evidence type="ECO:0000259" key="5">
    <source>
        <dbReference type="PROSITE" id="PS51880"/>
    </source>
</evidence>
<dbReference type="CDD" id="cd01668">
    <property type="entry name" value="TGS_RSH"/>
    <property type="match status" value="1"/>
</dbReference>
<dbReference type="SUPFAM" id="SSF81271">
    <property type="entry name" value="TGS-like"/>
    <property type="match status" value="1"/>
</dbReference>
<dbReference type="SMART" id="SM00471">
    <property type="entry name" value="HDc"/>
    <property type="match status" value="1"/>
</dbReference>
<dbReference type="InterPro" id="IPR007685">
    <property type="entry name" value="RelA_SpoT"/>
</dbReference>
<dbReference type="FunFam" id="3.10.20.30:FF:000002">
    <property type="entry name" value="GTP pyrophosphokinase (RelA/SpoT)"/>
    <property type="match status" value="1"/>
</dbReference>
<dbReference type="SUPFAM" id="SSF109604">
    <property type="entry name" value="HD-domain/PDEase-like"/>
    <property type="match status" value="1"/>
</dbReference>
<protein>
    <submittedName>
        <fullName evidence="6">RelA/SpoT family protein</fullName>
    </submittedName>
</protein>
<dbReference type="STRING" id="1618358.UX80_C0004G0027"/>
<keyword evidence="2" id="KW-0694">RNA-binding</keyword>
<dbReference type="AlphaFoldDB" id="A0A0G1RMA6"/>
<accession>A0A0G1RMA6</accession>
<comment type="function">
    <text evidence="3">In eubacteria ppGpp (guanosine 3'-diphosphate 5'-diphosphate) is a mediator of the stringent response that coordinates a variety of cellular activities in response to changes in nutritional abundance.</text>
</comment>
<dbReference type="FunFam" id="1.10.3210.10:FF:000001">
    <property type="entry name" value="GTP pyrophosphokinase RelA"/>
    <property type="match status" value="1"/>
</dbReference>
<dbReference type="GO" id="GO:0005886">
    <property type="term" value="C:plasma membrane"/>
    <property type="evidence" value="ECO:0007669"/>
    <property type="project" value="TreeGrafter"/>
</dbReference>
<dbReference type="Pfam" id="PF13328">
    <property type="entry name" value="HD_4"/>
    <property type="match status" value="1"/>
</dbReference>
<comment type="pathway">
    <text evidence="1">Purine metabolism.</text>
</comment>
<sequence>MYKKALEFAKLAHHGQKRLSGEPYINHPVAVAKTLESWHLDETTIIAGLLHDTVEDGGATREDVVREFGEEAAQLVDGVTKVTEIRLTGQIEENFVESLRKMLLVMARDLRVIFIKLADRIHNLQTLKYIDPQSQIDNARETLEVYAPLAERLGMGEIKSQLEDLSFSYAYPEEYTSLVKRTKNLYKLTEASFAELQRELESLLIPKIPHTKVNVRRKHLYSLWRKLQRPEIENDPAKVHDLVAGRVLVNSIEDCYQALGLIHKRFHPVPYLGVRDFIANPKPNGYQSLHTNVFGPGGHIVEIQIRTFQMHEEAEMGVAAHWEMSTLKSKGRLTSQDIDKGKFTVSQNKLAWVKQLVAWQKEMTNSQEYLNALKFDALQHRNLVFSPTGDVYDLPRGATPVDFAYAVHTQVGHQTGGAKVNGKPVSLNHKLVNGDVVEIIIDRKRAKPNPDWLNFVVTTDARREISKTLKQ</sequence>
<comment type="caution">
    <text evidence="6">The sequence shown here is derived from an EMBL/GenBank/DDBJ whole genome shotgun (WGS) entry which is preliminary data.</text>
</comment>
<organism evidence="6 7">
    <name type="scientific">Candidatus Amesbacteria bacterium GW2011_GWA2_47_11b</name>
    <dbReference type="NCBI Taxonomy" id="1618358"/>
    <lineage>
        <taxon>Bacteria</taxon>
        <taxon>Candidatus Amesiibacteriota</taxon>
    </lineage>
</organism>
<evidence type="ECO:0000256" key="3">
    <source>
        <dbReference type="RuleBase" id="RU003847"/>
    </source>
</evidence>
<dbReference type="Gene3D" id="3.30.460.10">
    <property type="entry name" value="Beta Polymerase, domain 2"/>
    <property type="match status" value="1"/>
</dbReference>
<dbReference type="PATRIC" id="fig|1618358.3.peg.260"/>
<dbReference type="PANTHER" id="PTHR21262">
    <property type="entry name" value="GUANOSINE-3',5'-BIS DIPHOSPHATE 3'-PYROPHOSPHOHYDROLASE"/>
    <property type="match status" value="1"/>
</dbReference>
<dbReference type="PROSITE" id="PS50889">
    <property type="entry name" value="S4"/>
    <property type="match status" value="1"/>
</dbReference>
<gene>
    <name evidence="6" type="ORF">UX80_C0004G0027</name>
</gene>
<dbReference type="InterPro" id="IPR006674">
    <property type="entry name" value="HD_domain"/>
</dbReference>
<comment type="similarity">
    <text evidence="3">Belongs to the relA/spoT family.</text>
</comment>
<dbReference type="Pfam" id="PF04607">
    <property type="entry name" value="RelA_SpoT"/>
    <property type="match status" value="1"/>
</dbReference>
<evidence type="ECO:0000256" key="2">
    <source>
        <dbReference type="PROSITE-ProRule" id="PRU00182"/>
    </source>
</evidence>
<dbReference type="InterPro" id="IPR012676">
    <property type="entry name" value="TGS-like"/>
</dbReference>
<dbReference type="Gene3D" id="1.10.3210.10">
    <property type="entry name" value="Hypothetical protein af1432"/>
    <property type="match status" value="1"/>
</dbReference>
<dbReference type="PROSITE" id="PS51831">
    <property type="entry name" value="HD"/>
    <property type="match status" value="1"/>
</dbReference>
<reference evidence="6 7" key="1">
    <citation type="journal article" date="2015" name="Nature">
        <title>rRNA introns, odd ribosomes, and small enigmatic genomes across a large radiation of phyla.</title>
        <authorList>
            <person name="Brown C.T."/>
            <person name="Hug L.A."/>
            <person name="Thomas B.C."/>
            <person name="Sharon I."/>
            <person name="Castelle C.J."/>
            <person name="Singh A."/>
            <person name="Wilkins M.J."/>
            <person name="Williams K.H."/>
            <person name="Banfield J.F."/>
        </authorList>
    </citation>
    <scope>NUCLEOTIDE SEQUENCE [LARGE SCALE GENOMIC DNA]</scope>
</reference>
<dbReference type="InterPro" id="IPR003607">
    <property type="entry name" value="HD/PDEase_dom"/>
</dbReference>
<evidence type="ECO:0000313" key="7">
    <source>
        <dbReference type="Proteomes" id="UP000034307"/>
    </source>
</evidence>
<dbReference type="GO" id="GO:0003723">
    <property type="term" value="F:RNA binding"/>
    <property type="evidence" value="ECO:0007669"/>
    <property type="project" value="UniProtKB-KW"/>
</dbReference>
<dbReference type="SMART" id="SM00954">
    <property type="entry name" value="RelA_SpoT"/>
    <property type="match status" value="1"/>
</dbReference>
<evidence type="ECO:0000256" key="1">
    <source>
        <dbReference type="ARBA" id="ARBA00025704"/>
    </source>
</evidence>
<dbReference type="NCBIfam" id="TIGR00691">
    <property type="entry name" value="spoT_relA"/>
    <property type="match status" value="1"/>
</dbReference>